<dbReference type="Gramene" id="EFJ11047">
    <property type="protein sequence ID" value="EFJ11047"/>
    <property type="gene ID" value="SELMODRAFT_426718"/>
</dbReference>
<dbReference type="InParanoid" id="D8SX97"/>
<dbReference type="KEGG" id="smo:SELMODRAFT_426718"/>
<gene>
    <name evidence="1" type="ORF">SELMODRAFT_426718</name>
</gene>
<sequence length="189" mass="21710">MVELCNSSWKHSGRVNWENEDLHTITGLLVIHMLLAEDQGGQNWSKPRVREIACPSNGWPGFFFQIDVIRTYFWVVQLRTCYAYLTPVYGKTAKELKGIHLRFEITSRSSLWTRGQTITLIFESTIASATKVLSLHYWDHNLVLVIGASNEQMRVFGHLWATASSNLMVTLVYVYCPYLLDATFLFSRG</sequence>
<reference evidence="1 2" key="1">
    <citation type="journal article" date="2011" name="Science">
        <title>The Selaginella genome identifies genetic changes associated with the evolution of vascular plants.</title>
        <authorList>
            <person name="Banks J.A."/>
            <person name="Nishiyama T."/>
            <person name="Hasebe M."/>
            <person name="Bowman J.L."/>
            <person name="Gribskov M."/>
            <person name="dePamphilis C."/>
            <person name="Albert V.A."/>
            <person name="Aono N."/>
            <person name="Aoyama T."/>
            <person name="Ambrose B.A."/>
            <person name="Ashton N.W."/>
            <person name="Axtell M.J."/>
            <person name="Barker E."/>
            <person name="Barker M.S."/>
            <person name="Bennetzen J.L."/>
            <person name="Bonawitz N.D."/>
            <person name="Chapple C."/>
            <person name="Cheng C."/>
            <person name="Correa L.G."/>
            <person name="Dacre M."/>
            <person name="DeBarry J."/>
            <person name="Dreyer I."/>
            <person name="Elias M."/>
            <person name="Engstrom E.M."/>
            <person name="Estelle M."/>
            <person name="Feng L."/>
            <person name="Finet C."/>
            <person name="Floyd S.K."/>
            <person name="Frommer W.B."/>
            <person name="Fujita T."/>
            <person name="Gramzow L."/>
            <person name="Gutensohn M."/>
            <person name="Harholt J."/>
            <person name="Hattori M."/>
            <person name="Heyl A."/>
            <person name="Hirai T."/>
            <person name="Hiwatashi Y."/>
            <person name="Ishikawa M."/>
            <person name="Iwata M."/>
            <person name="Karol K.G."/>
            <person name="Koehler B."/>
            <person name="Kolukisaoglu U."/>
            <person name="Kubo M."/>
            <person name="Kurata T."/>
            <person name="Lalonde S."/>
            <person name="Li K."/>
            <person name="Li Y."/>
            <person name="Litt A."/>
            <person name="Lyons E."/>
            <person name="Manning G."/>
            <person name="Maruyama T."/>
            <person name="Michael T.P."/>
            <person name="Mikami K."/>
            <person name="Miyazaki S."/>
            <person name="Morinaga S."/>
            <person name="Murata T."/>
            <person name="Mueller-Roeber B."/>
            <person name="Nelson D.R."/>
            <person name="Obara M."/>
            <person name="Oguri Y."/>
            <person name="Olmstead R.G."/>
            <person name="Onodera N."/>
            <person name="Petersen B.L."/>
            <person name="Pils B."/>
            <person name="Prigge M."/>
            <person name="Rensing S.A."/>
            <person name="Riano-Pachon D.M."/>
            <person name="Roberts A.W."/>
            <person name="Sato Y."/>
            <person name="Scheller H.V."/>
            <person name="Schulz B."/>
            <person name="Schulz C."/>
            <person name="Shakirov E.V."/>
            <person name="Shibagaki N."/>
            <person name="Shinohara N."/>
            <person name="Shippen D.E."/>
            <person name="Soerensen I."/>
            <person name="Sotooka R."/>
            <person name="Sugimoto N."/>
            <person name="Sugita M."/>
            <person name="Sumikawa N."/>
            <person name="Tanurdzic M."/>
            <person name="Theissen G."/>
            <person name="Ulvskov P."/>
            <person name="Wakazuki S."/>
            <person name="Weng J.K."/>
            <person name="Willats W.W."/>
            <person name="Wipf D."/>
            <person name="Wolf P.G."/>
            <person name="Yang L."/>
            <person name="Zimmer A.D."/>
            <person name="Zhu Q."/>
            <person name="Mitros T."/>
            <person name="Hellsten U."/>
            <person name="Loque D."/>
            <person name="Otillar R."/>
            <person name="Salamov A."/>
            <person name="Schmutz J."/>
            <person name="Shapiro H."/>
            <person name="Lindquist E."/>
            <person name="Lucas S."/>
            <person name="Rokhsar D."/>
            <person name="Grigoriev I.V."/>
        </authorList>
    </citation>
    <scope>NUCLEOTIDE SEQUENCE [LARGE SCALE GENOMIC DNA]</scope>
</reference>
<protein>
    <submittedName>
        <fullName evidence="1">Uncharacterized protein</fullName>
    </submittedName>
</protein>
<organism evidence="2">
    <name type="scientific">Selaginella moellendorffii</name>
    <name type="common">Spikemoss</name>
    <dbReference type="NCBI Taxonomy" id="88036"/>
    <lineage>
        <taxon>Eukaryota</taxon>
        <taxon>Viridiplantae</taxon>
        <taxon>Streptophyta</taxon>
        <taxon>Embryophyta</taxon>
        <taxon>Tracheophyta</taxon>
        <taxon>Lycopodiopsida</taxon>
        <taxon>Selaginellales</taxon>
        <taxon>Selaginellaceae</taxon>
        <taxon>Selaginella</taxon>
    </lineage>
</organism>
<evidence type="ECO:0000313" key="1">
    <source>
        <dbReference type="EMBL" id="EFJ11047.1"/>
    </source>
</evidence>
<dbReference type="AlphaFoldDB" id="D8SX97"/>
<keyword evidence="2" id="KW-1185">Reference proteome</keyword>
<dbReference type="Proteomes" id="UP000001514">
    <property type="component" value="Unassembled WGS sequence"/>
</dbReference>
<dbReference type="EMBL" id="GL377650">
    <property type="protein sequence ID" value="EFJ11047.1"/>
    <property type="molecule type" value="Genomic_DNA"/>
</dbReference>
<evidence type="ECO:0000313" key="2">
    <source>
        <dbReference type="Proteomes" id="UP000001514"/>
    </source>
</evidence>
<dbReference type="HOGENOM" id="CLU_095875_0_0_1"/>
<name>D8SX97_SELML</name>
<accession>D8SX97</accession>
<proteinExistence type="predicted"/>